<evidence type="ECO:0000313" key="2">
    <source>
        <dbReference type="Proteomes" id="UP000093779"/>
    </source>
</evidence>
<evidence type="ECO:0000313" key="1">
    <source>
        <dbReference type="EMBL" id="OBF29818.1"/>
    </source>
</evidence>
<sequence length="253" mass="28293">MTELTTVTVRYGRHHNLDRTVELAAESTACPHLVVTPGIASDEDGRVYFRGGVTLTHTGTGRALASDMHSYRLHQLAQKLTDELPEFDWNFTDTNHLYAHPDKRDAAGAVIREWQMADAYRGPVRLYGDDDAKAAARESDPAATLLGENLEWWIEHSKNYMEELDWDNPDHQRARVAEISVSVNGYAFIYLLAVLQRVDPTVADIAARDLVGQFDAGDSLGEWVWQWREEFAEGKPLSLRGIPSADPLAGFTA</sequence>
<proteinExistence type="predicted"/>
<dbReference type="EMBL" id="LZHX01000004">
    <property type="protein sequence ID" value="OBF29818.1"/>
    <property type="molecule type" value="Genomic_DNA"/>
</dbReference>
<dbReference type="Proteomes" id="UP000093779">
    <property type="component" value="Unassembled WGS sequence"/>
</dbReference>
<accession>A0A1A1ZJJ9</accession>
<comment type="caution">
    <text evidence="1">The sequence shown here is derived from an EMBL/GenBank/DDBJ whole genome shotgun (WGS) entry which is preliminary data.</text>
</comment>
<reference evidence="1 2" key="1">
    <citation type="submission" date="2016-06" db="EMBL/GenBank/DDBJ databases">
        <authorList>
            <person name="Kjaerup R.B."/>
            <person name="Dalgaard T.S."/>
            <person name="Juul-Madsen H.R."/>
        </authorList>
    </citation>
    <scope>NUCLEOTIDE SEQUENCE [LARGE SCALE GENOMIC DNA]</scope>
    <source>
        <strain evidence="1 2">ACS1953</strain>
    </source>
</reference>
<protein>
    <submittedName>
        <fullName evidence="1">Uncharacterized protein</fullName>
    </submittedName>
</protein>
<gene>
    <name evidence="1" type="ORF">A5726_29920</name>
</gene>
<organism evidence="1 2">
    <name type="scientific">Mycolicibacterium conceptionense</name>
    <dbReference type="NCBI Taxonomy" id="451644"/>
    <lineage>
        <taxon>Bacteria</taxon>
        <taxon>Bacillati</taxon>
        <taxon>Actinomycetota</taxon>
        <taxon>Actinomycetes</taxon>
        <taxon>Mycobacteriales</taxon>
        <taxon>Mycobacteriaceae</taxon>
        <taxon>Mycolicibacterium</taxon>
    </lineage>
</organism>
<dbReference type="AlphaFoldDB" id="A0A1A1ZJJ9"/>
<dbReference type="RefSeq" id="WP_064894050.1">
    <property type="nucleotide sequence ID" value="NZ_LZHX01000004.1"/>
</dbReference>
<name>A0A1A1ZJJ9_9MYCO</name>